<accession>A0AC61MUX2</accession>
<evidence type="ECO:0000313" key="1">
    <source>
        <dbReference type="EMBL" id="QUC66162.1"/>
    </source>
</evidence>
<organism evidence="1 2">
    <name type="scientific">Aristaeella hokkaidonensis</name>
    <dbReference type="NCBI Taxonomy" id="3046382"/>
    <lineage>
        <taxon>Bacteria</taxon>
        <taxon>Bacillati</taxon>
        <taxon>Bacillota</taxon>
        <taxon>Clostridia</taxon>
        <taxon>Eubacteriales</taxon>
        <taxon>Aristaeellaceae</taxon>
        <taxon>Aristaeella</taxon>
    </lineage>
</organism>
<protein>
    <submittedName>
        <fullName evidence="1">Sigma-70 family RNA polymerase sigma factor</fullName>
    </submittedName>
</protein>
<sequence length="158" mass="18645">MTGETFERSVTDMVQTLYRVTCSQLSIEADREDAIQETLRRAWEKRNSLRNESYFSTWIIRILLNVCHDIQRERQRMIPTDTVPEPLPGSVNNDIDLRECLLRLEERERTPILLYYLEGYDIGQIASILRIPQGTVKSRLNRGRRQLKSICREEVFEA</sequence>
<gene>
    <name evidence="1" type="ORF">JYE49_09800</name>
</gene>
<name>A0AC61MUX2_9FIRM</name>
<keyword evidence="2" id="KW-1185">Reference proteome</keyword>
<proteinExistence type="predicted"/>
<evidence type="ECO:0000313" key="2">
    <source>
        <dbReference type="Proteomes" id="UP000682782"/>
    </source>
</evidence>
<dbReference type="Proteomes" id="UP000682782">
    <property type="component" value="Chromosome"/>
</dbReference>
<reference evidence="1" key="1">
    <citation type="submission" date="2021-01" db="EMBL/GenBank/DDBJ databases">
        <title>Complete genome sequence of Clostridiales bacterium R-7.</title>
        <authorList>
            <person name="Mahoney-Kurpe S.C."/>
            <person name="Palevich N."/>
            <person name="Koike S."/>
            <person name="Moon C.D."/>
            <person name="Attwood G.T."/>
        </authorList>
    </citation>
    <scope>NUCLEOTIDE SEQUENCE</scope>
    <source>
        <strain evidence="1">R-7</strain>
    </source>
</reference>
<dbReference type="EMBL" id="CP068393">
    <property type="protein sequence ID" value="QUC66162.1"/>
    <property type="molecule type" value="Genomic_DNA"/>
</dbReference>